<feature type="compositionally biased region" description="Low complexity" evidence="4">
    <location>
        <begin position="886"/>
        <end position="906"/>
    </location>
</feature>
<feature type="compositionally biased region" description="Basic and acidic residues" evidence="4">
    <location>
        <begin position="1238"/>
        <end position="1261"/>
    </location>
</feature>
<sequence>MSGAIPLSVYIAAGSFVFDLQDAGITGPAPDEWLLSRLVGQPFPTGEERVLSVDMQNMFMRLPIFQTMVLLLQQRWLRFAVRASVSAPTTTAVCRVYILPDDEYRRTVSRSDIRLRRTLQRLLNELNYSQAQWDGVVGGEGSFVSVQDVRVRVGDDDGLDEGRTLLQMFNTIPSPQPQENFYLSGDDSYRRVMDALATSSIPGLKTTLYGHQTRSASVMLQRELHPGRVVDPRLLHLKELGNAPDEYTKSWYYDDVEGVVLRTARFYDGVSGGILAEEMGTGKTLICLALVLATRAFPAELPGLARPTARLTDAGRKGPASLADMAARVASLASVPWKLYLADTEANMAGFRHCITAIERNPAQYALHRRQGMNNSTREVRVRGARDTKNGTPASDQAVVTLSSCTLVLVPANLVRQWEEEIAKHTEGLRVLVVAGTKTAMPSTEVILGSDILLMSTPRFERLIKDRDVTRTGYVLRSPLASVHFKRVIVDEGHVLGNSKFGRKSNLLLVLDCLQVSARWIVTGTPSTGLFGVEDEDEAEETDDAPISHLSRIPDVCGGLPRVDNHSITNLSPVKPGTLTPTSAAAAQERKDLERIGAMAALYLRAQPWKSTLQQSNPDSAYSGDKEADWAVYVLQPHHSTRGRGRRDGLRATLNSLIIRHRTADIGDLLPAVDERVVVLDGSVQDRLCLNLFSMMIVFNAVQSQRTDQDYFFHPKQRPALLRLLSNIRQATFFGANFYSVDDIRTALETAETFLRDKKMPVSTADEALLREAIAFGHMALGNRFKKLADTCHEVPIYVADMPGGCGAFAAAWSIDGEQMQEQEYTCTTAPMVRSLQQFLRPCMDAPASLRAMFDDGRFVQKGIETRTKMQEQVLAQNPRKGAIVASSTANGGTNGTTAAASSSSAKGDPTLAGNTKLGEDNHAGGLKKRTAAALSAEKNKSTSALAPNGIAADSAPTDVFLAAPLAKTRLVSTASAKLSYLLDAIVKYQAEEQIIVFYDNENVAFYLAEHLEILQVQHLIYARGITAERRAQYVATFNGTNADGSSPFRVLLMDLSQAAFGLDMHSASRVYFTSPVLNPQVEAQAVGRVRRISQRSLYPDQTSRKERMVTVEKLVLRDSLEEVIVDRRAALTPTEHRKIKTLLDDGPIYEWVRNARIQGEYDDDLDDWRSQMAPLKWPQYLFGRGFGRVIDPDEGLLALAKRAEHDSGKHGSSSSSSNGNGNGNDNGNDNGSYSLDNSREDSGDRKLDRDQDGDVDDSMRPPKKRKVMFQVPVRCE</sequence>
<reference evidence="6 7" key="1">
    <citation type="submission" date="2024-01" db="EMBL/GenBank/DDBJ databases">
        <authorList>
            <person name="Allen C."/>
            <person name="Tagirdzhanova G."/>
        </authorList>
    </citation>
    <scope>NUCLEOTIDE SEQUENCE [LARGE SCALE GENOMIC DNA]</scope>
</reference>
<proteinExistence type="predicted"/>
<evidence type="ECO:0000256" key="2">
    <source>
        <dbReference type="ARBA" id="ARBA00022801"/>
    </source>
</evidence>
<accession>A0ABP0CLL6</accession>
<gene>
    <name evidence="6" type="ORF">SCUCBS95973_008210</name>
</gene>
<dbReference type="Pfam" id="PF00271">
    <property type="entry name" value="Helicase_C"/>
    <property type="match status" value="1"/>
</dbReference>
<dbReference type="Pfam" id="PF00176">
    <property type="entry name" value="SNF2-rel_dom"/>
    <property type="match status" value="1"/>
</dbReference>
<dbReference type="CDD" id="cd18793">
    <property type="entry name" value="SF2_C_SNF"/>
    <property type="match status" value="1"/>
</dbReference>
<dbReference type="SMART" id="SM00487">
    <property type="entry name" value="DEXDc"/>
    <property type="match status" value="1"/>
</dbReference>
<name>A0ABP0CLL6_9PEZI</name>
<organism evidence="6 7">
    <name type="scientific">Sporothrix curviconia</name>
    <dbReference type="NCBI Taxonomy" id="1260050"/>
    <lineage>
        <taxon>Eukaryota</taxon>
        <taxon>Fungi</taxon>
        <taxon>Dikarya</taxon>
        <taxon>Ascomycota</taxon>
        <taxon>Pezizomycotina</taxon>
        <taxon>Sordariomycetes</taxon>
        <taxon>Sordariomycetidae</taxon>
        <taxon>Ophiostomatales</taxon>
        <taxon>Ophiostomataceae</taxon>
        <taxon>Sporothrix</taxon>
    </lineage>
</organism>
<dbReference type="InterPro" id="IPR014001">
    <property type="entry name" value="Helicase_ATP-bd"/>
</dbReference>
<dbReference type="PROSITE" id="PS51194">
    <property type="entry name" value="HELICASE_CTER"/>
    <property type="match status" value="1"/>
</dbReference>
<evidence type="ECO:0000313" key="7">
    <source>
        <dbReference type="Proteomes" id="UP001642405"/>
    </source>
</evidence>
<comment type="caution">
    <text evidence="6">The sequence shown here is derived from an EMBL/GenBank/DDBJ whole genome shotgun (WGS) entry which is preliminary data.</text>
</comment>
<feature type="domain" description="Helicase C-terminal" evidence="5">
    <location>
        <begin position="981"/>
        <end position="1132"/>
    </location>
</feature>
<dbReference type="InterPro" id="IPR049730">
    <property type="entry name" value="SNF2/RAD54-like_C"/>
</dbReference>
<dbReference type="Gene3D" id="3.40.50.300">
    <property type="entry name" value="P-loop containing nucleotide triphosphate hydrolases"/>
    <property type="match status" value="2"/>
</dbReference>
<keyword evidence="3" id="KW-0067">ATP-binding</keyword>
<dbReference type="PANTHER" id="PTHR45626">
    <property type="entry name" value="TRANSCRIPTION TERMINATION FACTOR 2-RELATED"/>
    <property type="match status" value="1"/>
</dbReference>
<keyword evidence="7" id="KW-1185">Reference proteome</keyword>
<protein>
    <recommendedName>
        <fullName evidence="5">Helicase C-terminal domain-containing protein</fullName>
    </recommendedName>
</protein>
<dbReference type="InterPro" id="IPR050628">
    <property type="entry name" value="SNF2_RAD54_helicase_TF"/>
</dbReference>
<keyword evidence="2" id="KW-0378">Hydrolase</keyword>
<dbReference type="Proteomes" id="UP001642405">
    <property type="component" value="Unassembled WGS sequence"/>
</dbReference>
<dbReference type="InterPro" id="IPR000330">
    <property type="entry name" value="SNF2_N"/>
</dbReference>
<dbReference type="InterPro" id="IPR001650">
    <property type="entry name" value="Helicase_C-like"/>
</dbReference>
<keyword evidence="1" id="KW-0547">Nucleotide-binding</keyword>
<dbReference type="InterPro" id="IPR027417">
    <property type="entry name" value="P-loop_NTPase"/>
</dbReference>
<dbReference type="SUPFAM" id="SSF52540">
    <property type="entry name" value="P-loop containing nucleoside triphosphate hydrolases"/>
    <property type="match status" value="2"/>
</dbReference>
<feature type="region of interest" description="Disordered" evidence="4">
    <location>
        <begin position="1204"/>
        <end position="1277"/>
    </location>
</feature>
<evidence type="ECO:0000313" key="6">
    <source>
        <dbReference type="EMBL" id="CAK7232291.1"/>
    </source>
</evidence>
<feature type="region of interest" description="Disordered" evidence="4">
    <location>
        <begin position="886"/>
        <end position="926"/>
    </location>
</feature>
<evidence type="ECO:0000256" key="3">
    <source>
        <dbReference type="ARBA" id="ARBA00022840"/>
    </source>
</evidence>
<evidence type="ECO:0000259" key="5">
    <source>
        <dbReference type="PROSITE" id="PS51194"/>
    </source>
</evidence>
<feature type="compositionally biased region" description="Low complexity" evidence="4">
    <location>
        <begin position="1211"/>
        <end position="1237"/>
    </location>
</feature>
<evidence type="ECO:0000256" key="4">
    <source>
        <dbReference type="SAM" id="MobiDB-lite"/>
    </source>
</evidence>
<evidence type="ECO:0000256" key="1">
    <source>
        <dbReference type="ARBA" id="ARBA00022741"/>
    </source>
</evidence>
<dbReference type="EMBL" id="CAWUHB010000064">
    <property type="protein sequence ID" value="CAK7232291.1"/>
    <property type="molecule type" value="Genomic_DNA"/>
</dbReference>
<dbReference type="PANTHER" id="PTHR45626:SF51">
    <property type="entry name" value="SNF2-RELATED DOMAIN-CONTAINING PROTEIN"/>
    <property type="match status" value="1"/>
</dbReference>